<gene>
    <name evidence="3" type="ORF">HCN08_01400</name>
</gene>
<feature type="compositionally biased region" description="Pro residues" evidence="1">
    <location>
        <begin position="483"/>
        <end position="493"/>
    </location>
</feature>
<evidence type="ECO:0000256" key="1">
    <source>
        <dbReference type="SAM" id="MobiDB-lite"/>
    </source>
</evidence>
<dbReference type="RefSeq" id="WP_167980934.1">
    <property type="nucleotide sequence ID" value="NZ_JAATEJ010000001.1"/>
</dbReference>
<dbReference type="EMBL" id="JAATEJ010000001">
    <property type="protein sequence ID" value="NJP42079.1"/>
    <property type="molecule type" value="Genomic_DNA"/>
</dbReference>
<keyword evidence="2" id="KW-0472">Membrane</keyword>
<proteinExistence type="predicted"/>
<feature type="transmembrane region" description="Helical" evidence="2">
    <location>
        <begin position="426"/>
        <end position="444"/>
    </location>
</feature>
<comment type="caution">
    <text evidence="3">The sequence shown here is derived from an EMBL/GenBank/DDBJ whole genome shotgun (WGS) entry which is preliminary data.</text>
</comment>
<evidence type="ECO:0008006" key="5">
    <source>
        <dbReference type="Google" id="ProtNLM"/>
    </source>
</evidence>
<name>A0ABX0ZE74_9ACTN</name>
<dbReference type="Proteomes" id="UP000734511">
    <property type="component" value="Unassembled WGS sequence"/>
</dbReference>
<feature type="transmembrane region" description="Helical" evidence="2">
    <location>
        <begin position="131"/>
        <end position="147"/>
    </location>
</feature>
<evidence type="ECO:0000313" key="3">
    <source>
        <dbReference type="EMBL" id="NJP42079.1"/>
    </source>
</evidence>
<accession>A0ABX0ZE74</accession>
<feature type="transmembrane region" description="Helical" evidence="2">
    <location>
        <begin position="203"/>
        <end position="226"/>
    </location>
</feature>
<keyword evidence="2" id="KW-1133">Transmembrane helix</keyword>
<feature type="transmembrane region" description="Helical" evidence="2">
    <location>
        <begin position="73"/>
        <end position="93"/>
    </location>
</feature>
<organism evidence="3 4">
    <name type="scientific">Actinacidiphila epipremni</name>
    <dbReference type="NCBI Taxonomy" id="2053013"/>
    <lineage>
        <taxon>Bacteria</taxon>
        <taxon>Bacillati</taxon>
        <taxon>Actinomycetota</taxon>
        <taxon>Actinomycetes</taxon>
        <taxon>Kitasatosporales</taxon>
        <taxon>Streptomycetaceae</taxon>
        <taxon>Actinacidiphila</taxon>
    </lineage>
</organism>
<reference evidence="3 4" key="1">
    <citation type="submission" date="2020-03" db="EMBL/GenBank/DDBJ databases">
        <title>WGS of actinomycetes isolated from Thailand.</title>
        <authorList>
            <person name="Thawai C."/>
        </authorList>
    </citation>
    <scope>NUCLEOTIDE SEQUENCE [LARGE SCALE GENOMIC DNA]</scope>
    <source>
        <strain evidence="3 4">PRB2-1</strain>
    </source>
</reference>
<feature type="transmembrane region" description="Helical" evidence="2">
    <location>
        <begin position="105"/>
        <end position="125"/>
    </location>
</feature>
<sequence length="507" mass="56361">MIEKIPPHRRLPLAAFVIPQVVLLLWWAAFYPGAMSYDSIAYVWHVTSDHWMSNHSVVYDSMVWLSLNTTGDLWALTLLQTIAMSATIAYTCVMLRDFGVRARWSLPAAAAVVLLPSTGSFVVFVWKDVPYTIGALLAFAATGRLVARRLRGRSQARDRAFYREMGLLFLGCLAMGVFRTNGLLVMIFAVPVLLFTLPKVRRWILAATIVPVVISALLQTVVYPAVGIQTPTKDQVYAMQYADIAVAYGKAPQTFSRHDLAIMKKVAPLSHWGGAAATCYAADPTMAKPMNRPEAARLNSQLLDIWAEVAKRTPNILISTRLCRSHIAWAIWPGPASQDGYTLISDPVTPKNLFGWADWNQDIKHSKYLPVLKMRPVSAKLHTAALLAFKASKVSQLDWLFYRGAVWCYASYAIVLLMVRKRRQRGLWAMAAFTVGLQLCVLAANPAPLFRYMVAPMFIGFFFLPLLTVRTRLTMGPDTTRPRPVPAPQPAPELPGQDNKPLASSTA</sequence>
<feature type="transmembrane region" description="Helical" evidence="2">
    <location>
        <begin position="12"/>
        <end position="29"/>
    </location>
</feature>
<feature type="region of interest" description="Disordered" evidence="1">
    <location>
        <begin position="477"/>
        <end position="507"/>
    </location>
</feature>
<evidence type="ECO:0000256" key="2">
    <source>
        <dbReference type="SAM" id="Phobius"/>
    </source>
</evidence>
<keyword evidence="4" id="KW-1185">Reference proteome</keyword>
<keyword evidence="2" id="KW-0812">Transmembrane</keyword>
<protein>
    <recommendedName>
        <fullName evidence="5">Glycosyltransferase RgtA/B/C/D-like domain-containing protein</fullName>
    </recommendedName>
</protein>
<evidence type="ECO:0000313" key="4">
    <source>
        <dbReference type="Proteomes" id="UP000734511"/>
    </source>
</evidence>
<feature type="transmembrane region" description="Helical" evidence="2">
    <location>
        <begin position="450"/>
        <end position="469"/>
    </location>
</feature>
<feature type="transmembrane region" description="Helical" evidence="2">
    <location>
        <begin position="167"/>
        <end position="197"/>
    </location>
</feature>